<dbReference type="AlphaFoldDB" id="A0A644XNY2"/>
<gene>
    <name evidence="2" type="ORF">SDC9_63863</name>
</gene>
<reference evidence="2" key="1">
    <citation type="submission" date="2019-08" db="EMBL/GenBank/DDBJ databases">
        <authorList>
            <person name="Kucharzyk K."/>
            <person name="Murdoch R.W."/>
            <person name="Higgins S."/>
            <person name="Loffler F."/>
        </authorList>
    </citation>
    <scope>NUCLEOTIDE SEQUENCE</scope>
</reference>
<sequence length="44" mass="4956">MGDKNIKKETKKKKKADSITSVSSASMRPVVMQPELIKKKKKPL</sequence>
<accession>A0A644XNY2</accession>
<comment type="caution">
    <text evidence="2">The sequence shown here is derived from an EMBL/GenBank/DDBJ whole genome shotgun (WGS) entry which is preliminary data.</text>
</comment>
<evidence type="ECO:0000313" key="2">
    <source>
        <dbReference type="EMBL" id="MPM17468.1"/>
    </source>
</evidence>
<dbReference type="EMBL" id="VSSQ01002803">
    <property type="protein sequence ID" value="MPM17468.1"/>
    <property type="molecule type" value="Genomic_DNA"/>
</dbReference>
<protein>
    <submittedName>
        <fullName evidence="2">Uncharacterized protein</fullName>
    </submittedName>
</protein>
<feature type="region of interest" description="Disordered" evidence="1">
    <location>
        <begin position="1"/>
        <end position="44"/>
    </location>
</feature>
<proteinExistence type="predicted"/>
<organism evidence="2">
    <name type="scientific">bioreactor metagenome</name>
    <dbReference type="NCBI Taxonomy" id="1076179"/>
    <lineage>
        <taxon>unclassified sequences</taxon>
        <taxon>metagenomes</taxon>
        <taxon>ecological metagenomes</taxon>
    </lineage>
</organism>
<name>A0A644XNY2_9ZZZZ</name>
<evidence type="ECO:0000256" key="1">
    <source>
        <dbReference type="SAM" id="MobiDB-lite"/>
    </source>
</evidence>